<reference evidence="1 2" key="1">
    <citation type="journal article" date="2015" name="Nature">
        <title>rRNA introns, odd ribosomes, and small enigmatic genomes across a large radiation of phyla.</title>
        <authorList>
            <person name="Brown C.T."/>
            <person name="Hug L.A."/>
            <person name="Thomas B.C."/>
            <person name="Sharon I."/>
            <person name="Castelle C.J."/>
            <person name="Singh A."/>
            <person name="Wilkins M.J."/>
            <person name="Williams K.H."/>
            <person name="Banfield J.F."/>
        </authorList>
    </citation>
    <scope>NUCLEOTIDE SEQUENCE [LARGE SCALE GENOMIC DNA]</scope>
</reference>
<evidence type="ECO:0000313" key="1">
    <source>
        <dbReference type="EMBL" id="KKT39457.1"/>
    </source>
</evidence>
<protein>
    <submittedName>
        <fullName evidence="1">Uncharacterized protein</fullName>
    </submittedName>
</protein>
<organism evidence="1 2">
    <name type="scientific">Candidatus Collierbacteria bacterium GW2011_GWF1_44_12</name>
    <dbReference type="NCBI Taxonomy" id="1618402"/>
    <lineage>
        <taxon>Bacteria</taxon>
        <taxon>Candidatus Collieribacteriota</taxon>
    </lineage>
</organism>
<dbReference type="Proteomes" id="UP000034097">
    <property type="component" value="Unassembled WGS sequence"/>
</dbReference>
<comment type="caution">
    <text evidence="1">The sequence shown here is derived from an EMBL/GenBank/DDBJ whole genome shotgun (WGS) entry which is preliminary data.</text>
</comment>
<dbReference type="AlphaFoldDB" id="A0A0G1J5U8"/>
<proteinExistence type="predicted"/>
<name>A0A0G1J5U8_9BACT</name>
<dbReference type="EMBL" id="LCHQ01000002">
    <property type="protein sequence ID" value="KKT39457.1"/>
    <property type="molecule type" value="Genomic_DNA"/>
</dbReference>
<gene>
    <name evidence="1" type="ORF">UW26_C0002G0047</name>
</gene>
<accession>A0A0G1J5U8</accession>
<evidence type="ECO:0000313" key="2">
    <source>
        <dbReference type="Proteomes" id="UP000034097"/>
    </source>
</evidence>
<sequence length="97" mass="10560">MINIIDLTLAVLEADEIFYGTDDIIDRKSDVLFINRGISTELAVKFIAAYQPKVVAAGIKEHLVEKGFGIIQNSRFTGADLLVELEESLFGVGGGVF</sequence>